<evidence type="ECO:0000256" key="15">
    <source>
        <dbReference type="SAM" id="MobiDB-lite"/>
    </source>
</evidence>
<dbReference type="CDD" id="cd00063">
    <property type="entry name" value="FN3"/>
    <property type="match status" value="6"/>
</dbReference>
<evidence type="ECO:0000256" key="7">
    <source>
        <dbReference type="ARBA" id="ARBA00022902"/>
    </source>
</evidence>
<evidence type="ECO:0000256" key="1">
    <source>
        <dbReference type="ARBA" id="ARBA00004251"/>
    </source>
</evidence>
<dbReference type="SMART" id="SM00409">
    <property type="entry name" value="IG"/>
    <property type="match status" value="9"/>
</dbReference>
<dbReference type="GO" id="GO:0048812">
    <property type="term" value="P:neuron projection morphogenesis"/>
    <property type="evidence" value="ECO:0007669"/>
    <property type="project" value="UniProtKB-ARBA"/>
</dbReference>
<feature type="domain" description="Ig-like" evidence="17">
    <location>
        <begin position="655"/>
        <end position="744"/>
    </location>
</feature>
<evidence type="ECO:0000256" key="11">
    <source>
        <dbReference type="ARBA" id="ARBA00023157"/>
    </source>
</evidence>
<keyword evidence="10 16" id="KW-0472">Membrane</keyword>
<dbReference type="SMR" id="A0A482WW62"/>
<dbReference type="SUPFAM" id="SSF48726">
    <property type="entry name" value="Immunoglobulin"/>
    <property type="match status" value="10"/>
</dbReference>
<evidence type="ECO:0008006" key="21">
    <source>
        <dbReference type="Google" id="ProtNLM"/>
    </source>
</evidence>
<dbReference type="SUPFAM" id="SSF49265">
    <property type="entry name" value="Fibronectin type III"/>
    <property type="match status" value="3"/>
</dbReference>
<organism evidence="19 20">
    <name type="scientific">Laodelphax striatellus</name>
    <name type="common">Small brown planthopper</name>
    <name type="synonym">Delphax striatella</name>
    <dbReference type="NCBI Taxonomy" id="195883"/>
    <lineage>
        <taxon>Eukaryota</taxon>
        <taxon>Metazoa</taxon>
        <taxon>Ecdysozoa</taxon>
        <taxon>Arthropoda</taxon>
        <taxon>Hexapoda</taxon>
        <taxon>Insecta</taxon>
        <taxon>Pterygota</taxon>
        <taxon>Neoptera</taxon>
        <taxon>Paraneoptera</taxon>
        <taxon>Hemiptera</taxon>
        <taxon>Auchenorrhyncha</taxon>
        <taxon>Fulgoroidea</taxon>
        <taxon>Delphacidae</taxon>
        <taxon>Criomorphinae</taxon>
        <taxon>Laodelphax</taxon>
    </lineage>
</organism>
<feature type="domain" description="Fibronectin type-III" evidence="18">
    <location>
        <begin position="1053"/>
        <end position="1153"/>
    </location>
</feature>
<feature type="domain" description="Ig-like" evidence="17">
    <location>
        <begin position="62"/>
        <end position="153"/>
    </location>
</feature>
<proteinExistence type="predicted"/>
<feature type="region of interest" description="Disordered" evidence="15">
    <location>
        <begin position="1932"/>
        <end position="1956"/>
    </location>
</feature>
<feature type="transmembrane region" description="Helical" evidence="16">
    <location>
        <begin position="1671"/>
        <end position="1693"/>
    </location>
</feature>
<keyword evidence="8 16" id="KW-1133">Transmembrane helix</keyword>
<evidence type="ECO:0000256" key="6">
    <source>
        <dbReference type="ARBA" id="ARBA00022889"/>
    </source>
</evidence>
<dbReference type="GO" id="GO:0045202">
    <property type="term" value="C:synapse"/>
    <property type="evidence" value="ECO:0007669"/>
    <property type="project" value="UniProtKB-SubCell"/>
</dbReference>
<dbReference type="FunFam" id="2.60.40.10:FF:000104">
    <property type="entry name" value="Down syndrome cell adhesion molecule b"/>
    <property type="match status" value="1"/>
</dbReference>
<dbReference type="EMBL" id="QKKF02024710">
    <property type="protein sequence ID" value="RZF37300.1"/>
    <property type="molecule type" value="Genomic_DNA"/>
</dbReference>
<dbReference type="InterPro" id="IPR003599">
    <property type="entry name" value="Ig_sub"/>
</dbReference>
<feature type="region of interest" description="Disordered" evidence="15">
    <location>
        <begin position="1818"/>
        <end position="1882"/>
    </location>
</feature>
<dbReference type="InterPro" id="IPR007110">
    <property type="entry name" value="Ig-like_dom"/>
</dbReference>
<dbReference type="GO" id="GO:0098609">
    <property type="term" value="P:cell-cell adhesion"/>
    <property type="evidence" value="ECO:0007669"/>
    <property type="project" value="UniProtKB-ARBA"/>
</dbReference>
<dbReference type="FunFam" id="2.60.40.10:FF:000093">
    <property type="entry name" value="Down syndrome cell adhesion molecule, isoform B"/>
    <property type="match status" value="1"/>
</dbReference>
<feature type="domain" description="Ig-like" evidence="17">
    <location>
        <begin position="466"/>
        <end position="559"/>
    </location>
</feature>
<evidence type="ECO:0000256" key="5">
    <source>
        <dbReference type="ARBA" id="ARBA00022737"/>
    </source>
</evidence>
<keyword evidence="13" id="KW-0393">Immunoglobulin domain</keyword>
<feature type="domain" description="Fibronectin type-III" evidence="18">
    <location>
        <begin position="1446"/>
        <end position="1548"/>
    </location>
</feature>
<keyword evidence="5" id="KW-0677">Repeat</keyword>
<dbReference type="InterPro" id="IPR036116">
    <property type="entry name" value="FN3_sf"/>
</dbReference>
<comment type="caution">
    <text evidence="19">The sequence shown here is derived from an EMBL/GenBank/DDBJ whole genome shotgun (WGS) entry which is preliminary data.</text>
</comment>
<feature type="domain" description="Fibronectin type-III" evidence="18">
    <location>
        <begin position="1259"/>
        <end position="1358"/>
    </location>
</feature>
<dbReference type="PANTHER" id="PTHR44170:SF56">
    <property type="entry name" value="FIBRONECTIN TYPE-III DOMAIN-CONTAINING PROTEIN"/>
    <property type="match status" value="1"/>
</dbReference>
<dbReference type="FunFam" id="2.60.40.10:FF:000120">
    <property type="entry name" value="Down syndrome cell adhesion molecule like 1"/>
    <property type="match status" value="1"/>
</dbReference>
<dbReference type="FunFam" id="2.60.40.10:FF:000333">
    <property type="entry name" value="Down syndrome cell adhesion molecule"/>
    <property type="match status" value="1"/>
</dbReference>
<evidence type="ECO:0000259" key="18">
    <source>
        <dbReference type="PROSITE" id="PS50853"/>
    </source>
</evidence>
<evidence type="ECO:0000256" key="3">
    <source>
        <dbReference type="ARBA" id="ARBA00022692"/>
    </source>
</evidence>
<keyword evidence="3 16" id="KW-0812">Transmembrane</keyword>
<feature type="domain" description="Fibronectin type-III" evidence="18">
    <location>
        <begin position="950"/>
        <end position="1048"/>
    </location>
</feature>
<evidence type="ECO:0000256" key="16">
    <source>
        <dbReference type="SAM" id="Phobius"/>
    </source>
</evidence>
<dbReference type="Pfam" id="PF00041">
    <property type="entry name" value="fn3"/>
    <property type="match status" value="4"/>
</dbReference>
<dbReference type="InterPro" id="IPR056754">
    <property type="entry name" value="DSCAM/DSCAML_C"/>
</dbReference>
<dbReference type="OrthoDB" id="5969272at2759"/>
<dbReference type="InterPro" id="IPR036179">
    <property type="entry name" value="Ig-like_dom_sf"/>
</dbReference>
<evidence type="ECO:0000256" key="14">
    <source>
        <dbReference type="ARBA" id="ARBA00034103"/>
    </source>
</evidence>
<gene>
    <name evidence="19" type="ORF">LSTR_LSTR005632</name>
</gene>
<dbReference type="Proteomes" id="UP000291343">
    <property type="component" value="Unassembled WGS sequence"/>
</dbReference>
<keyword evidence="12" id="KW-0325">Glycoprotein</keyword>
<keyword evidence="9" id="KW-0770">Synapse</keyword>
<dbReference type="CDD" id="cd00096">
    <property type="entry name" value="Ig"/>
    <property type="match status" value="1"/>
</dbReference>
<reference evidence="19 20" key="1">
    <citation type="journal article" date="2017" name="Gigascience">
        <title>Genome sequence of the small brown planthopper, Laodelphax striatellus.</title>
        <authorList>
            <person name="Zhu J."/>
            <person name="Jiang F."/>
            <person name="Wang X."/>
            <person name="Yang P."/>
            <person name="Bao Y."/>
            <person name="Zhao W."/>
            <person name="Wang W."/>
            <person name="Lu H."/>
            <person name="Wang Q."/>
            <person name="Cui N."/>
            <person name="Li J."/>
            <person name="Chen X."/>
            <person name="Luo L."/>
            <person name="Yu J."/>
            <person name="Kang L."/>
            <person name="Cui F."/>
        </authorList>
    </citation>
    <scope>NUCLEOTIDE SEQUENCE [LARGE SCALE GENOMIC DNA]</scope>
    <source>
        <strain evidence="19">Lst14</strain>
    </source>
</reference>
<feature type="domain" description="Ig-like" evidence="17">
    <location>
        <begin position="1356"/>
        <end position="1442"/>
    </location>
</feature>
<evidence type="ECO:0000256" key="13">
    <source>
        <dbReference type="ARBA" id="ARBA00023319"/>
    </source>
</evidence>
<evidence type="ECO:0000256" key="4">
    <source>
        <dbReference type="ARBA" id="ARBA00022729"/>
    </source>
</evidence>
<dbReference type="InParanoid" id="A0A482WW62"/>
<feature type="domain" description="Ig-like" evidence="17">
    <location>
        <begin position="179"/>
        <end position="263"/>
    </location>
</feature>
<dbReference type="STRING" id="195883.A0A482WW62"/>
<evidence type="ECO:0000256" key="12">
    <source>
        <dbReference type="ARBA" id="ARBA00023180"/>
    </source>
</evidence>
<feature type="domain" description="Ig-like" evidence="17">
    <location>
        <begin position="848"/>
        <end position="948"/>
    </location>
</feature>
<dbReference type="Pfam" id="PF25059">
    <property type="entry name" value="FN3_DSCAM-DSCAML_C"/>
    <property type="match status" value="1"/>
</dbReference>
<dbReference type="PROSITE" id="PS50853">
    <property type="entry name" value="FN3"/>
    <property type="match status" value="6"/>
</dbReference>
<sequence length="1956" mass="215331">MSSSVYTQFSRHSQLANDGRPVWMSPSHSMLKTQLDTRLIYLTSFLIGVLLLHTCNCSFVGPSFVKEPPARVDFANDTGARVECVAAGSPRPTVSWLQADGKPVAGVAQLLDIEPDAAGVMHFVPFVASSYRHDVHAATYRCQATNAVGTIVSRDVRLRAVVLQFFEMHVLFSKTVLRGNTAVLRCTIPSFVREFITVTSWLQDSSFNIYPSMKGDGKYHMLLSGELLIRKVDDADRYRSYQCRAVNRLTGTTLISTTRARFSVLESRAAVAPRPSDKTSTTTQTIQVRKDQSTTIACYTEAYPPPTYRWYRQERQSLRDVVENDRIFRVGECLVILHADEADAGRWVCVANNTEGSQRFDFNLQVHSALTVSLLPSGQLTADVGSRVEVQCLVQGATVTSRHITRTWLKDGHPIDGQHSADSSASAVLALPKIQREDAGMYQCLVRVDDDSAQSSLQVILGAAHPQLLYKFIHQTLQPGPPVSLKCIAAGNPTPHITWKLDGFPLPQNERFVIGQYVSLHGDVISHVNISNVQVQDGGIYQCTAGNRIGQVSHSAQMRVYGVPFIRAMPNISAVAGEPLYLACPVAGYPIDSINWEKDGKKLPVNRRQRVFSNGTLLLVNVQRDSDKGNYRCIAANKQGRSASQTLVLNVIVPPKIAPFSFETDLHLGDRAGIQCFVAKGDTPLNIRWSKDGATSLGLGVVVRQLDKFTSSLSIQSLSPEHAGQYSCTASNHAANVSHSSTLLVNVPPRWVSEPQDINVTRGSMAVFHCQAEGFPTPTLTWRKVIGRQPSEYEDINSRTRGVQITSNGTLIIRQALPEHQGQYLCEATNGIGAGLSATVNLIVHIAPEFEVKSAQASVRRGSSQTLVCQAIGDLPMGINWHADGSGSGSQPSIQFNPRYVIKESQVKDGLISELQISNTVKSDSGTFTCTASNPFGHAERTVHLQVQDAPGKAHDVRVVNSGSRSVKLTWLAPLDDQNPVLQYIIQYKQEAADEWQSVRAESGVSGGMVGVVGDLQPAMVYTMRVVAENELGAGEPSEPVLLRTEAEAPAGQPLNVVATALTSDQLKVTWTAPLKHLCNGDILGYYVGYRLHNANRATGFNFTTVPPSSNDANVAILSNLKKYRSYAIVVQAYNEKGPGPMSNEIIAQTLEDVPSAPPTDIQCTAQSSQILRISWQPPPTIFQNGQLLGYRVYYENMQEFAEGVIEADMKVTPQASTDLHGLQKYSNYTIQVWAYNKIGDGVKSKPIFCMTEEDVPEAPSGIKVIVSSPSSLIVSWGVPTRANGQLTSYNVYSRVLESGRERDSFKRHLPPTQTHYQANDLRRGETYEFWVTAFTRVGEGHSTQVEYGSISNRVPASIISFGQRMMKRGKSSVRMECLSVGIPPPKRSWFVPDGSQPSGEIFSQHNDGSLEISEVQRHHQGNYTCSVTNVNGSDQITYSLQVLVAPSAPVIRISATGTSWLELEWKIGDNGGSAVRGFILNLKRFEESGDQGESEAEWNEKILPRDLNTYKLTGLDCGLEYNLQLMAYNLVGSGSPSSILTAKTDGDKPAAPSFKDFIITNVTTITLHLKSWNANSCTITMFNIEHKEIMQEEWLTGVEVQSDENFLINGLWPGTQYVIKVKATNSAGSTTAEYTATTLPILGATISPDSVKISDDEEQFDDSMYLNAQLLIPTLISVAALCTLVLAVTICIKRKGERDIMVKGVSDSQAMVSLDNKQNLAQREQYYAAVHKGLATPIRDLQCIERIPEYADDISPYATFHVAGERERATRALSSPRHIQSFVYHDNRLAAMETMQLKNWRLTILLNPKKHDYTRLRGSHKSTKCMNTGSDYSGSTTDQWSEHGLTRMPVQSTLYGSSMGGHESSTSPEASPVPDRRSSSKLRAHVRLEETSSFLLPAHLDPPSGFSDTHELSEAECDMKSLHLYNEIKNRHRESQHRHHSSGRSKRSHHFTIAV</sequence>
<evidence type="ECO:0000259" key="17">
    <source>
        <dbReference type="PROSITE" id="PS50835"/>
    </source>
</evidence>
<dbReference type="InterPro" id="IPR003598">
    <property type="entry name" value="Ig_sub2"/>
</dbReference>
<dbReference type="Pfam" id="PF13927">
    <property type="entry name" value="Ig_3"/>
    <property type="match status" value="4"/>
</dbReference>
<dbReference type="SMART" id="SM00060">
    <property type="entry name" value="FN3"/>
    <property type="match status" value="6"/>
</dbReference>
<name>A0A482WW62_LAOST</name>
<keyword evidence="7" id="KW-0524">Neurogenesis</keyword>
<dbReference type="GO" id="GO:0005886">
    <property type="term" value="C:plasma membrane"/>
    <property type="evidence" value="ECO:0007669"/>
    <property type="project" value="UniProtKB-SubCell"/>
</dbReference>
<keyword evidence="11" id="KW-1015">Disulfide bond</keyword>
<feature type="domain" description="Ig-like" evidence="17">
    <location>
        <begin position="275"/>
        <end position="365"/>
    </location>
</feature>
<evidence type="ECO:0000256" key="9">
    <source>
        <dbReference type="ARBA" id="ARBA00023018"/>
    </source>
</evidence>
<dbReference type="InterPro" id="IPR003961">
    <property type="entry name" value="FN3_dom"/>
</dbReference>
<protein>
    <recommendedName>
        <fullName evidence="21">Down syndrome cell adhesion molecule-like protein Dscam2</fullName>
    </recommendedName>
</protein>
<dbReference type="PANTHER" id="PTHR44170">
    <property type="entry name" value="PROTEIN SIDEKICK"/>
    <property type="match status" value="1"/>
</dbReference>
<dbReference type="InterPro" id="IPR013783">
    <property type="entry name" value="Ig-like_fold"/>
</dbReference>
<evidence type="ECO:0000313" key="19">
    <source>
        <dbReference type="EMBL" id="RZF37300.1"/>
    </source>
</evidence>
<feature type="domain" description="Fibronectin type-III" evidence="18">
    <location>
        <begin position="1158"/>
        <end position="1255"/>
    </location>
</feature>
<evidence type="ECO:0000256" key="2">
    <source>
        <dbReference type="ARBA" id="ARBA00022475"/>
    </source>
</evidence>
<feature type="domain" description="Fibronectin type-III" evidence="18">
    <location>
        <begin position="1549"/>
        <end position="1642"/>
    </location>
</feature>
<feature type="domain" description="Ig-like" evidence="17">
    <location>
        <begin position="564"/>
        <end position="648"/>
    </location>
</feature>
<accession>A0A482WW62</accession>
<keyword evidence="6" id="KW-0130">Cell adhesion</keyword>
<feature type="domain" description="Ig-like" evidence="17">
    <location>
        <begin position="749"/>
        <end position="841"/>
    </location>
</feature>
<dbReference type="Gene3D" id="2.60.40.10">
    <property type="entry name" value="Immunoglobulins"/>
    <property type="match status" value="16"/>
</dbReference>
<dbReference type="FunFam" id="2.60.40.10:FF:000005">
    <property type="entry name" value="Neuronal cell adhesion molecule"/>
    <property type="match status" value="1"/>
</dbReference>
<evidence type="ECO:0000313" key="20">
    <source>
        <dbReference type="Proteomes" id="UP000291343"/>
    </source>
</evidence>
<dbReference type="CDD" id="cd20956">
    <property type="entry name" value="IgI_4_Dscam"/>
    <property type="match status" value="1"/>
</dbReference>
<evidence type="ECO:0000256" key="10">
    <source>
        <dbReference type="ARBA" id="ARBA00023136"/>
    </source>
</evidence>
<dbReference type="Pfam" id="PF07679">
    <property type="entry name" value="I-set"/>
    <property type="match status" value="4"/>
</dbReference>
<dbReference type="CDD" id="cd20958">
    <property type="entry name" value="IgI_5_Dscam"/>
    <property type="match status" value="1"/>
</dbReference>
<keyword evidence="2" id="KW-1003">Cell membrane</keyword>
<dbReference type="InterPro" id="IPR013098">
    <property type="entry name" value="Ig_I-set"/>
</dbReference>
<keyword evidence="20" id="KW-1185">Reference proteome</keyword>
<dbReference type="SMART" id="SM00408">
    <property type="entry name" value="IGc2"/>
    <property type="match status" value="9"/>
</dbReference>
<comment type="subcellular location">
    <subcellularLocation>
        <location evidence="1">Cell membrane</location>
        <topology evidence="1">Single-pass type I membrane protein</topology>
    </subcellularLocation>
    <subcellularLocation>
        <location evidence="14">Synapse</location>
    </subcellularLocation>
</comment>
<evidence type="ECO:0000256" key="8">
    <source>
        <dbReference type="ARBA" id="ARBA00022989"/>
    </source>
</evidence>
<feature type="compositionally biased region" description="Polar residues" evidence="15">
    <location>
        <begin position="1825"/>
        <end position="1840"/>
    </location>
</feature>
<dbReference type="PROSITE" id="PS50835">
    <property type="entry name" value="IG_LIKE"/>
    <property type="match status" value="10"/>
</dbReference>
<dbReference type="FunFam" id="2.60.40.10:FF:000017">
    <property type="entry name" value="Down syndrome cell adhesion molecule b"/>
    <property type="match status" value="1"/>
</dbReference>
<feature type="domain" description="Ig-like" evidence="17">
    <location>
        <begin position="370"/>
        <end position="460"/>
    </location>
</feature>
<keyword evidence="4" id="KW-0732">Signal</keyword>